<dbReference type="Proteomes" id="UP000772434">
    <property type="component" value="Unassembled WGS sequence"/>
</dbReference>
<evidence type="ECO:0000256" key="1">
    <source>
        <dbReference type="SAM" id="Coils"/>
    </source>
</evidence>
<dbReference type="Gene3D" id="3.80.10.10">
    <property type="entry name" value="Ribonuclease Inhibitor"/>
    <property type="match status" value="1"/>
</dbReference>
<proteinExistence type="predicted"/>
<dbReference type="AlphaFoldDB" id="A0A9P5TX50"/>
<reference evidence="2" key="1">
    <citation type="submission" date="2020-11" db="EMBL/GenBank/DDBJ databases">
        <authorList>
            <consortium name="DOE Joint Genome Institute"/>
            <person name="Ahrendt S."/>
            <person name="Riley R."/>
            <person name="Andreopoulos W."/>
            <person name="Labutti K."/>
            <person name="Pangilinan J."/>
            <person name="Ruiz-Duenas F.J."/>
            <person name="Barrasa J.M."/>
            <person name="Sanchez-Garcia M."/>
            <person name="Camarero S."/>
            <person name="Miyauchi S."/>
            <person name="Serrano A."/>
            <person name="Linde D."/>
            <person name="Babiker R."/>
            <person name="Drula E."/>
            <person name="Ayuso-Fernandez I."/>
            <person name="Pacheco R."/>
            <person name="Padilla G."/>
            <person name="Ferreira P."/>
            <person name="Barriuso J."/>
            <person name="Kellner H."/>
            <person name="Castanera R."/>
            <person name="Alfaro M."/>
            <person name="Ramirez L."/>
            <person name="Pisabarro A.G."/>
            <person name="Kuo A."/>
            <person name="Tritt A."/>
            <person name="Lipzen A."/>
            <person name="He G."/>
            <person name="Yan M."/>
            <person name="Ng V."/>
            <person name="Cullen D."/>
            <person name="Martin F."/>
            <person name="Rosso M.-N."/>
            <person name="Henrissat B."/>
            <person name="Hibbett D."/>
            <person name="Martinez A.T."/>
            <person name="Grigoriev I.V."/>
        </authorList>
    </citation>
    <scope>NUCLEOTIDE SEQUENCE</scope>
    <source>
        <strain evidence="2">AH 40177</strain>
    </source>
</reference>
<dbReference type="EMBL" id="JADNRY010000644">
    <property type="protein sequence ID" value="KAF9032083.1"/>
    <property type="molecule type" value="Genomic_DNA"/>
</dbReference>
<feature type="coiled-coil region" evidence="1">
    <location>
        <begin position="45"/>
        <end position="82"/>
    </location>
</feature>
<gene>
    <name evidence="2" type="ORF">BDP27DRAFT_1348742</name>
</gene>
<evidence type="ECO:0008006" key="4">
    <source>
        <dbReference type="Google" id="ProtNLM"/>
    </source>
</evidence>
<evidence type="ECO:0000313" key="3">
    <source>
        <dbReference type="Proteomes" id="UP000772434"/>
    </source>
</evidence>
<keyword evidence="1" id="KW-0175">Coiled coil</keyword>
<comment type="caution">
    <text evidence="2">The sequence shown here is derived from an EMBL/GenBank/DDBJ whole genome shotgun (WGS) entry which is preliminary data.</text>
</comment>
<protein>
    <recommendedName>
        <fullName evidence="4">F-box domain-containing protein</fullName>
    </recommendedName>
</protein>
<dbReference type="OrthoDB" id="3266451at2759"/>
<organism evidence="2 3">
    <name type="scientific">Rhodocollybia butyracea</name>
    <dbReference type="NCBI Taxonomy" id="206335"/>
    <lineage>
        <taxon>Eukaryota</taxon>
        <taxon>Fungi</taxon>
        <taxon>Dikarya</taxon>
        <taxon>Basidiomycota</taxon>
        <taxon>Agaricomycotina</taxon>
        <taxon>Agaricomycetes</taxon>
        <taxon>Agaricomycetidae</taxon>
        <taxon>Agaricales</taxon>
        <taxon>Marasmiineae</taxon>
        <taxon>Omphalotaceae</taxon>
        <taxon>Rhodocollybia</taxon>
    </lineage>
</organism>
<dbReference type="InterPro" id="IPR032675">
    <property type="entry name" value="LRR_dom_sf"/>
</dbReference>
<accession>A0A9P5TX50</accession>
<sequence>MPLCSSCGGKAFIPRVPVDLSALHDKLRTEFGPASIQPDDVASVLQDIQRDLEDYEAEISRLERLRQEKERLQEYATQLRYLLSPFRKVPDELLREIFDLSCDMNTFRVVNPGKRLPMHTYQALGSKPAMVISSVCSRWRRNALSMPVIWSRISLQWKLDSQDDGYEDEDTEVFFPLSNFLDRSKQCSMTVNLDIHGDPFLKPKVLHPSLEKLFGQITRWKDLSFNSDYYDVQELLDCDRISSASFPVLSILHTSACVDEKNIGPFLGAAPNLRSLSLASTLRDVPENFSYSSQLSHLDFVPDKYHIPNLFDRCPRLFSLRITEWLYRNSENHKMIISSSRLEILTVRHGCYWADDASDSVFPFFRLPSLKALHLEPFMLMTKGGKSWCYFDSFMAFVQRSSFQLTTFSIQQLPISDANLIDILVLLPTLQNLTVDDSGISPEYSSISSGFIESLCSYRTSSLRPQEAAIIPRLRSLRLLNVGVTTFNDQSVLEMVQSRWNPTRLNDVGTSVLEVDCLRAFTMTFPNRSEAEAGVYSSLAPIEKDGMMIVVRLGQSDYPRL</sequence>
<keyword evidence="3" id="KW-1185">Reference proteome</keyword>
<evidence type="ECO:0000313" key="2">
    <source>
        <dbReference type="EMBL" id="KAF9032083.1"/>
    </source>
</evidence>
<dbReference type="SUPFAM" id="SSF52047">
    <property type="entry name" value="RNI-like"/>
    <property type="match status" value="1"/>
</dbReference>
<name>A0A9P5TX50_9AGAR</name>